<feature type="domain" description="NmrA-like" evidence="2">
    <location>
        <begin position="2"/>
        <end position="254"/>
    </location>
</feature>
<accession>A0A1I6FSQ2</accession>
<feature type="region of interest" description="Disordered" evidence="1">
    <location>
        <begin position="323"/>
        <end position="358"/>
    </location>
</feature>
<dbReference type="InterPro" id="IPR051207">
    <property type="entry name" value="ComplexI_NDUFA9_subunit"/>
</dbReference>
<reference evidence="4" key="1">
    <citation type="submission" date="2016-10" db="EMBL/GenBank/DDBJ databases">
        <authorList>
            <person name="Varghese N."/>
            <person name="Submissions S."/>
        </authorList>
    </citation>
    <scope>NUCLEOTIDE SEQUENCE [LARGE SCALE GENOMIC DNA]</scope>
    <source>
        <strain evidence="4">CGMCC 1.8711</strain>
    </source>
</reference>
<dbReference type="RefSeq" id="WP_089875934.1">
    <property type="nucleotide sequence ID" value="NZ_FOYS01000001.1"/>
</dbReference>
<dbReference type="PANTHER" id="PTHR12126">
    <property type="entry name" value="NADH-UBIQUINONE OXIDOREDUCTASE 39 KDA SUBUNIT-RELATED"/>
    <property type="match status" value="1"/>
</dbReference>
<dbReference type="Pfam" id="PF05368">
    <property type="entry name" value="NmrA"/>
    <property type="match status" value="1"/>
</dbReference>
<evidence type="ECO:0000313" key="3">
    <source>
        <dbReference type="EMBL" id="SFR32936.1"/>
    </source>
</evidence>
<protein>
    <submittedName>
        <fullName evidence="3">Uncharacterized conserved protein YbjT, contains NAD(P)-binding and DUF2867 domains</fullName>
    </submittedName>
</protein>
<keyword evidence="4" id="KW-1185">Reference proteome</keyword>
<gene>
    <name evidence="3" type="ORF">SAMN04488124_0211</name>
</gene>
<evidence type="ECO:0000259" key="2">
    <source>
        <dbReference type="Pfam" id="PF05368"/>
    </source>
</evidence>
<dbReference type="OrthoDB" id="358920at2157"/>
<evidence type="ECO:0000313" key="4">
    <source>
        <dbReference type="Proteomes" id="UP000243250"/>
    </source>
</evidence>
<dbReference type="Proteomes" id="UP000243250">
    <property type="component" value="Unassembled WGS sequence"/>
</dbReference>
<dbReference type="SUPFAM" id="SSF51735">
    <property type="entry name" value="NAD(P)-binding Rossmann-fold domains"/>
    <property type="match status" value="1"/>
</dbReference>
<dbReference type="PANTHER" id="PTHR12126:SF11">
    <property type="entry name" value="NADH DEHYDROGENASE [UBIQUINONE] 1 ALPHA SUBCOMPLEX SUBUNIT 9, MITOCHONDRIAL"/>
    <property type="match status" value="1"/>
</dbReference>
<dbReference type="GO" id="GO:0044877">
    <property type="term" value="F:protein-containing complex binding"/>
    <property type="evidence" value="ECO:0007669"/>
    <property type="project" value="TreeGrafter"/>
</dbReference>
<organism evidence="3 4">
    <name type="scientific">Halogeometricum limi</name>
    <dbReference type="NCBI Taxonomy" id="555875"/>
    <lineage>
        <taxon>Archaea</taxon>
        <taxon>Methanobacteriati</taxon>
        <taxon>Methanobacteriota</taxon>
        <taxon>Stenosarchaea group</taxon>
        <taxon>Halobacteria</taxon>
        <taxon>Halobacteriales</taxon>
        <taxon>Haloferacaceae</taxon>
        <taxon>Halogeometricum</taxon>
    </lineage>
</organism>
<sequence>MRILVTGATGFVGRRLVASLLDAGHDVSVLVRDASSADLPPGVTVVEGDLLELGGYRLVGGGVDADTDADADEEGDERATETLTSVLSALDVEAAYYLVHSMQSGSDFEERDRRAARHFTRAASEAGVRRVVYLGGLGEDRDRLSPHLQSRREVEHILGTGTFDLTTLRAAIIIGDGSASFEVIRQLSKRLPVMVTPRWVDTECQPIAIDDVVAYLVGVLDAPETAGGTFQIGGPDVLTYGEVLTRVADHLGRGTRLFSVPVLTPRLSSYWVSLVTDVPTSVARPLVEGMKNPVVVSDHSIERYVDVEPTSFDDAVTRALGVESPAEDVAVAVDESESGDGADDGQTGLESSANPTEN</sequence>
<dbReference type="InterPro" id="IPR008030">
    <property type="entry name" value="NmrA-like"/>
</dbReference>
<dbReference type="AlphaFoldDB" id="A0A1I6FSQ2"/>
<dbReference type="InterPro" id="IPR036291">
    <property type="entry name" value="NAD(P)-bd_dom_sf"/>
</dbReference>
<proteinExistence type="predicted"/>
<dbReference type="STRING" id="555875.SAMN04488124_0211"/>
<name>A0A1I6FSQ2_9EURY</name>
<feature type="compositionally biased region" description="Acidic residues" evidence="1">
    <location>
        <begin position="334"/>
        <end position="343"/>
    </location>
</feature>
<feature type="compositionally biased region" description="Polar residues" evidence="1">
    <location>
        <begin position="348"/>
        <end position="358"/>
    </location>
</feature>
<dbReference type="EMBL" id="FOYS01000001">
    <property type="protein sequence ID" value="SFR32936.1"/>
    <property type="molecule type" value="Genomic_DNA"/>
</dbReference>
<evidence type="ECO:0000256" key="1">
    <source>
        <dbReference type="SAM" id="MobiDB-lite"/>
    </source>
</evidence>
<dbReference type="Gene3D" id="3.40.50.720">
    <property type="entry name" value="NAD(P)-binding Rossmann-like Domain"/>
    <property type="match status" value="1"/>
</dbReference>